<evidence type="ECO:0000313" key="1">
    <source>
        <dbReference type="EMBL" id="MCW3476728.1"/>
    </source>
</evidence>
<evidence type="ECO:0000313" key="2">
    <source>
        <dbReference type="Proteomes" id="UP001165679"/>
    </source>
</evidence>
<gene>
    <name evidence="1" type="ORF">OL599_19360</name>
</gene>
<dbReference type="RefSeq" id="WP_264715556.1">
    <property type="nucleotide sequence ID" value="NZ_JAPDNT010000023.1"/>
</dbReference>
<reference evidence="1" key="1">
    <citation type="submission" date="2022-09" db="EMBL/GenBank/DDBJ databases">
        <title>Rhodovastum sp. nov. RN2-1 isolated from soil in Seongnam, South Korea.</title>
        <authorList>
            <person name="Le N.T."/>
        </authorList>
    </citation>
    <scope>NUCLEOTIDE SEQUENCE</scope>
    <source>
        <strain evidence="1">RN2-1</strain>
    </source>
</reference>
<dbReference type="AlphaFoldDB" id="A0AA41YR21"/>
<dbReference type="EMBL" id="JAPDNT010000023">
    <property type="protein sequence ID" value="MCW3476728.1"/>
    <property type="molecule type" value="Genomic_DNA"/>
</dbReference>
<comment type="caution">
    <text evidence="1">The sequence shown here is derived from an EMBL/GenBank/DDBJ whole genome shotgun (WGS) entry which is preliminary data.</text>
</comment>
<dbReference type="Pfam" id="PF11927">
    <property type="entry name" value="HODM_asu-like"/>
    <property type="match status" value="1"/>
</dbReference>
<dbReference type="InterPro" id="IPR021848">
    <property type="entry name" value="HODM_asu-like"/>
</dbReference>
<dbReference type="Proteomes" id="UP001165679">
    <property type="component" value="Unassembled WGS sequence"/>
</dbReference>
<name>A0AA41YR21_9PROT</name>
<organism evidence="1 2">
    <name type="scientific">Limobrevibacterium gyesilva</name>
    <dbReference type="NCBI Taxonomy" id="2991712"/>
    <lineage>
        <taxon>Bacteria</taxon>
        <taxon>Pseudomonadati</taxon>
        <taxon>Pseudomonadota</taxon>
        <taxon>Alphaproteobacteria</taxon>
        <taxon>Acetobacterales</taxon>
        <taxon>Acetobacteraceae</taxon>
        <taxon>Limobrevibacterium</taxon>
    </lineage>
</organism>
<accession>A0AA41YR21</accession>
<sequence>MSAAALPAEPVYLPFEPGPYRMAMGLVARDPAELIELDERYSDEMAQRRALLDTRREDVFAVTPGSEAARAEVLERLAELLPQRFPAWFARDGHHLDNRLTGERWNLRDPGYDPLEVAGRLVQEDLCLLRPEPDGPVLTAAVLCFPSRWRLHEKIGRPLAAVHGTVPFYAERLARPVDRLMGQLKPGKLVERLNWSMSDDPTLFQPGGKWRREANIAITPENAGDALVLRVERQTLSSLPASGGVLFTIRVHVYPLATIAARPDIAARLADAVRALPEPMQHYKSLIPFRDAVLTYLDRRGPASRPFADA</sequence>
<proteinExistence type="predicted"/>
<keyword evidence="2" id="KW-1185">Reference proteome</keyword>
<protein>
    <submittedName>
        <fullName evidence="1">DUF3445 domain-containing protein</fullName>
    </submittedName>
</protein>
<reference evidence="1" key="2">
    <citation type="submission" date="2022-10" db="EMBL/GenBank/DDBJ databases">
        <authorList>
            <person name="Trinh H.N."/>
        </authorList>
    </citation>
    <scope>NUCLEOTIDE SEQUENCE</scope>
    <source>
        <strain evidence="1">RN2-1</strain>
    </source>
</reference>